<evidence type="ECO:0000256" key="6">
    <source>
        <dbReference type="SAM" id="MobiDB-lite"/>
    </source>
</evidence>
<name>A0ABU0R5W6_9MICO</name>
<keyword evidence="4" id="KW-0274">FAD</keyword>
<dbReference type="InterPro" id="IPR016166">
    <property type="entry name" value="FAD-bd_PCMH"/>
</dbReference>
<organism evidence="8 9">
    <name type="scientific">Agromyces ramosus</name>
    <dbReference type="NCBI Taxonomy" id="33879"/>
    <lineage>
        <taxon>Bacteria</taxon>
        <taxon>Bacillati</taxon>
        <taxon>Actinomycetota</taxon>
        <taxon>Actinomycetes</taxon>
        <taxon>Micrococcales</taxon>
        <taxon>Microbacteriaceae</taxon>
        <taxon>Agromyces</taxon>
    </lineage>
</organism>
<dbReference type="SUPFAM" id="SSF56176">
    <property type="entry name" value="FAD-binding/transporter-associated domain-like"/>
    <property type="match status" value="1"/>
</dbReference>
<evidence type="ECO:0000259" key="7">
    <source>
        <dbReference type="PROSITE" id="PS51387"/>
    </source>
</evidence>
<evidence type="ECO:0000256" key="4">
    <source>
        <dbReference type="ARBA" id="ARBA00022827"/>
    </source>
</evidence>
<dbReference type="InterPro" id="IPR016167">
    <property type="entry name" value="FAD-bd_PCMH_sub1"/>
</dbReference>
<dbReference type="PANTHER" id="PTHR42973:SF39">
    <property type="entry name" value="FAD-BINDING PCMH-TYPE DOMAIN-CONTAINING PROTEIN"/>
    <property type="match status" value="1"/>
</dbReference>
<evidence type="ECO:0000256" key="1">
    <source>
        <dbReference type="ARBA" id="ARBA00001974"/>
    </source>
</evidence>
<comment type="cofactor">
    <cofactor evidence="1">
        <name>FAD</name>
        <dbReference type="ChEBI" id="CHEBI:57692"/>
    </cofactor>
</comment>
<feature type="region of interest" description="Disordered" evidence="6">
    <location>
        <begin position="1"/>
        <end position="23"/>
    </location>
</feature>
<reference evidence="8 9" key="1">
    <citation type="submission" date="2023-07" db="EMBL/GenBank/DDBJ databases">
        <title>Comparative genomics of wheat-associated soil bacteria to identify genetic determinants of phenazine resistance.</title>
        <authorList>
            <person name="Mouncey N."/>
        </authorList>
    </citation>
    <scope>NUCLEOTIDE SEQUENCE [LARGE SCALE GENOMIC DNA]</scope>
    <source>
        <strain evidence="8 9">V3I3</strain>
    </source>
</reference>
<accession>A0ABU0R5W6</accession>
<feature type="domain" description="FAD-binding PCMH-type" evidence="7">
    <location>
        <begin position="40"/>
        <end position="211"/>
    </location>
</feature>
<dbReference type="InterPro" id="IPR006094">
    <property type="entry name" value="Oxid_FAD_bind_N"/>
</dbReference>
<keyword evidence="5" id="KW-0560">Oxidoreductase</keyword>
<dbReference type="PROSITE" id="PS51387">
    <property type="entry name" value="FAD_PCMH"/>
    <property type="match status" value="1"/>
</dbReference>
<keyword evidence="9" id="KW-1185">Reference proteome</keyword>
<evidence type="ECO:0000256" key="3">
    <source>
        <dbReference type="ARBA" id="ARBA00022630"/>
    </source>
</evidence>
<dbReference type="RefSeq" id="WP_307039935.1">
    <property type="nucleotide sequence ID" value="NZ_JAUSYY010000001.1"/>
</dbReference>
<evidence type="ECO:0000256" key="5">
    <source>
        <dbReference type="ARBA" id="ARBA00023002"/>
    </source>
</evidence>
<dbReference type="Gene3D" id="3.30.465.10">
    <property type="match status" value="1"/>
</dbReference>
<proteinExistence type="inferred from homology"/>
<evidence type="ECO:0000313" key="8">
    <source>
        <dbReference type="EMBL" id="MDQ0893481.1"/>
    </source>
</evidence>
<gene>
    <name evidence="8" type="ORF">QFZ26_001036</name>
</gene>
<dbReference type="InterPro" id="IPR016169">
    <property type="entry name" value="FAD-bd_PCMH_sub2"/>
</dbReference>
<dbReference type="Pfam" id="PF08031">
    <property type="entry name" value="BBE"/>
    <property type="match status" value="1"/>
</dbReference>
<dbReference type="InterPro" id="IPR050416">
    <property type="entry name" value="FAD-linked_Oxidoreductase"/>
</dbReference>
<comment type="caution">
    <text evidence="8">The sequence shown here is derived from an EMBL/GenBank/DDBJ whole genome shotgun (WGS) entry which is preliminary data.</text>
</comment>
<dbReference type="Gene3D" id="3.40.462.20">
    <property type="match status" value="1"/>
</dbReference>
<sequence>MQNSAPRASATLEIGPAFQGQQFSPGDDGYDAARAVYNGMVDKRPALIARCTGTADVVDAVALAREGKLPLAVRCGGHSVAGNGVSDGGVLIDLSGMKGVHVDPDARVARANGGVLWGEFDRETQLFGLATPGGRVTTTGVGGFTLGGGYGWLSTKWGLACDNLISAQVVTADGRVVTASADENADLLWGLRGGGGNFGVVTSYEFQLHELDPTVMAGLVVHPLDDAVEIGRAWRDWVEAAPPEVGSSLVVFIAPPEPFIPAELQGKPALMILAMFAGDADEGEAVLRPLKEQIGPPAVDAIDRMPYTAFQTIVDGFSPKGWLNYHRGEHLVALSDDAIAAHVEHGRRVKSPMSYSVVFHHGGAISAVDEEATASSDRDAPYMWHPIAAWTDPADSEREINWVRESSAAMAPFTTGGVYLNFEPDVGEAQVRAGFSAESYDRLVALKDRWDPENLFHINPNIPPSRQPANT</sequence>
<dbReference type="Pfam" id="PF01565">
    <property type="entry name" value="FAD_binding_4"/>
    <property type="match status" value="1"/>
</dbReference>
<dbReference type="Gene3D" id="3.30.43.10">
    <property type="entry name" value="Uridine Diphospho-n-acetylenolpyruvylglucosamine Reductase, domain 2"/>
    <property type="match status" value="1"/>
</dbReference>
<comment type="similarity">
    <text evidence="2">Belongs to the oxygen-dependent FAD-linked oxidoreductase family.</text>
</comment>
<dbReference type="InterPro" id="IPR036318">
    <property type="entry name" value="FAD-bd_PCMH-like_sf"/>
</dbReference>
<keyword evidence="3" id="KW-0285">Flavoprotein</keyword>
<dbReference type="InterPro" id="IPR012951">
    <property type="entry name" value="BBE"/>
</dbReference>
<dbReference type="PANTHER" id="PTHR42973">
    <property type="entry name" value="BINDING OXIDOREDUCTASE, PUTATIVE (AFU_ORTHOLOGUE AFUA_1G17690)-RELATED"/>
    <property type="match status" value="1"/>
</dbReference>
<dbReference type="Proteomes" id="UP001239083">
    <property type="component" value="Unassembled WGS sequence"/>
</dbReference>
<evidence type="ECO:0000256" key="2">
    <source>
        <dbReference type="ARBA" id="ARBA00005466"/>
    </source>
</evidence>
<protein>
    <submittedName>
        <fullName evidence="8">FAD/FMN-containing dehydrogenase</fullName>
    </submittedName>
</protein>
<dbReference type="EMBL" id="JAUSYY010000001">
    <property type="protein sequence ID" value="MDQ0893481.1"/>
    <property type="molecule type" value="Genomic_DNA"/>
</dbReference>
<evidence type="ECO:0000313" key="9">
    <source>
        <dbReference type="Proteomes" id="UP001239083"/>
    </source>
</evidence>